<dbReference type="GO" id="GO:0035556">
    <property type="term" value="P:intracellular signal transduction"/>
    <property type="evidence" value="ECO:0007669"/>
    <property type="project" value="InterPro"/>
</dbReference>
<dbReference type="STRING" id="1890364.A0A2P6NRD4"/>
<comment type="caution">
    <text evidence="3">The sequence shown here is derived from an EMBL/GenBank/DDBJ whole genome shotgun (WGS) entry which is preliminary data.</text>
</comment>
<reference evidence="3 4" key="1">
    <citation type="journal article" date="2018" name="Genome Biol. Evol.">
        <title>Multiple Roots of Fruiting Body Formation in Amoebozoa.</title>
        <authorList>
            <person name="Hillmann F."/>
            <person name="Forbes G."/>
            <person name="Novohradska S."/>
            <person name="Ferling I."/>
            <person name="Riege K."/>
            <person name="Groth M."/>
            <person name="Westermann M."/>
            <person name="Marz M."/>
            <person name="Spaller T."/>
            <person name="Winckler T."/>
            <person name="Schaap P."/>
            <person name="Glockner G."/>
        </authorList>
    </citation>
    <scope>NUCLEOTIDE SEQUENCE [LARGE SCALE GENOMIC DNA]</scope>
    <source>
        <strain evidence="3 4">Jena</strain>
    </source>
</reference>
<dbReference type="SMART" id="SM00044">
    <property type="entry name" value="CYCc"/>
    <property type="match status" value="1"/>
</dbReference>
<dbReference type="EMBL" id="MDYQ01000030">
    <property type="protein sequence ID" value="PRP86514.1"/>
    <property type="molecule type" value="Genomic_DNA"/>
</dbReference>
<dbReference type="PROSITE" id="PS50125">
    <property type="entry name" value="GUANYLATE_CYCLASE_2"/>
    <property type="match status" value="1"/>
</dbReference>
<keyword evidence="4" id="KW-1185">Reference proteome</keyword>
<dbReference type="PANTHER" id="PTHR43081">
    <property type="entry name" value="ADENYLATE CYCLASE, TERMINAL-DIFFERENTIATION SPECIFIC-RELATED"/>
    <property type="match status" value="1"/>
</dbReference>
<feature type="transmembrane region" description="Helical" evidence="1">
    <location>
        <begin position="413"/>
        <end position="435"/>
    </location>
</feature>
<dbReference type="AlphaFoldDB" id="A0A2P6NRD4"/>
<evidence type="ECO:0000313" key="3">
    <source>
        <dbReference type="EMBL" id="PRP86514.1"/>
    </source>
</evidence>
<keyword evidence="1" id="KW-1133">Transmembrane helix</keyword>
<dbReference type="Proteomes" id="UP000241769">
    <property type="component" value="Unassembled WGS sequence"/>
</dbReference>
<keyword evidence="1" id="KW-0812">Transmembrane</keyword>
<dbReference type="InParanoid" id="A0A2P6NRD4"/>
<name>A0A2P6NRD4_9EUKA</name>
<gene>
    <name evidence="3" type="ORF">PROFUN_05296</name>
</gene>
<evidence type="ECO:0000256" key="1">
    <source>
        <dbReference type="SAM" id="Phobius"/>
    </source>
</evidence>
<dbReference type="SUPFAM" id="SSF55073">
    <property type="entry name" value="Nucleotide cyclase"/>
    <property type="match status" value="1"/>
</dbReference>
<dbReference type="PANTHER" id="PTHR43081:SF1">
    <property type="entry name" value="ADENYLATE CYCLASE, TERMINAL-DIFFERENTIATION SPECIFIC"/>
    <property type="match status" value="1"/>
</dbReference>
<dbReference type="CDD" id="cd07302">
    <property type="entry name" value="CHD"/>
    <property type="match status" value="1"/>
</dbReference>
<organism evidence="3 4">
    <name type="scientific">Planoprotostelium fungivorum</name>
    <dbReference type="NCBI Taxonomy" id="1890364"/>
    <lineage>
        <taxon>Eukaryota</taxon>
        <taxon>Amoebozoa</taxon>
        <taxon>Evosea</taxon>
        <taxon>Variosea</taxon>
        <taxon>Cavosteliida</taxon>
        <taxon>Cavosteliaceae</taxon>
        <taxon>Planoprotostelium</taxon>
    </lineage>
</organism>
<accession>A0A2P6NRD4</accession>
<feature type="domain" description="Guanylate cyclase" evidence="2">
    <location>
        <begin position="513"/>
        <end position="645"/>
    </location>
</feature>
<evidence type="ECO:0000313" key="4">
    <source>
        <dbReference type="Proteomes" id="UP000241769"/>
    </source>
</evidence>
<keyword evidence="1" id="KW-0472">Membrane</keyword>
<dbReference type="Gene3D" id="3.30.70.1230">
    <property type="entry name" value="Nucleotide cyclase"/>
    <property type="match status" value="1"/>
</dbReference>
<dbReference type="Pfam" id="PF00211">
    <property type="entry name" value="Guanylate_cyc"/>
    <property type="match status" value="1"/>
</dbReference>
<dbReference type="OrthoDB" id="60033at2759"/>
<evidence type="ECO:0000259" key="2">
    <source>
        <dbReference type="PROSITE" id="PS50125"/>
    </source>
</evidence>
<sequence length="764" mass="86638">MLQRTTNITPTTASNGFVMTTPVVEFKPETKSIRCSNNSISSYGERRTQQRFLRQMLSVRCMSIVVAVLSVLVASTVIGSIAVTQQQRLQDSCSRAQFVEVMTMVKSQVKDLLTGPYKTVALMDNFFRKTNLTQLTGGNLNARDVYRENMDLMVSICASAQIGHVSAFFWPNGKVRDSHVEDELTIPSKAFGAESYHGQMDVWENTIVNSTYAPLVGWFINSNDNLDRAFARTPDLSYSWSALVYKNADEGNNCSSPAWWSHLRYFLEYDPPITLSCYNSVYCVDDSLVGYMHVCVEIQSVRDTLQNIVNGFNGNSMMYIIDDKTEAIIATSTGIFPYDSNTQTPITARTTNLSWIKDSFNTYRTSGSEFYSINSDGVDYLVSSQSNVTSHPDLDWILFIVSVKPRDNFVRNVVIIAVFTCLGAGLLIFITTYFVTRSLFLLSNELEKVSRLELDLNHLSEPPIWEAQKLYRSFIMMHAALSSFRKFVPVELISHIMKSRREAFPYLSPARATIYFQDIKDFTKLAESQDPDVLAAITEEYMESMTNIIIENGGMVDKYIGDCIMALFNLPKPQNGHEQAATRSAIECTEQLTLLNKRWKKLYNIELQHRVGINTGEVLAGNIGSSQRLAFTCIGDNVNLASRVEGANRFYNTTVLVTDTTYQQIDRDAFTTRKISTVRVAGKKRETIVYEVSGDRTQDYKDLCEEYEAALQLYDEKKLHEARARAEDLLERYGYDAPAMRLRERVMVALERDDMWATVEILDK</sequence>
<dbReference type="InterPro" id="IPR001054">
    <property type="entry name" value="A/G_cyclase"/>
</dbReference>
<feature type="transmembrane region" description="Helical" evidence="1">
    <location>
        <begin position="57"/>
        <end position="83"/>
    </location>
</feature>
<dbReference type="InterPro" id="IPR029787">
    <property type="entry name" value="Nucleotide_cyclase"/>
</dbReference>
<dbReference type="GO" id="GO:0006171">
    <property type="term" value="P:cAMP biosynthetic process"/>
    <property type="evidence" value="ECO:0007669"/>
    <property type="project" value="TreeGrafter"/>
</dbReference>
<dbReference type="InterPro" id="IPR050697">
    <property type="entry name" value="Adenylyl/Guanylyl_Cyclase_3/4"/>
</dbReference>
<protein>
    <submittedName>
        <fullName evidence="3">Adenylate/guanylate cyclase</fullName>
    </submittedName>
</protein>
<proteinExistence type="predicted"/>